<dbReference type="SUPFAM" id="SSF52540">
    <property type="entry name" value="P-loop containing nucleoside triphosphate hydrolases"/>
    <property type="match status" value="1"/>
</dbReference>
<dbReference type="Pfam" id="PF07693">
    <property type="entry name" value="KAP_NTPase"/>
    <property type="match status" value="1"/>
</dbReference>
<dbReference type="EMBL" id="JBGOOT010000003">
    <property type="protein sequence ID" value="MEZ8194524.1"/>
    <property type="molecule type" value="Genomic_DNA"/>
</dbReference>
<sequence>MIEKYEFDWKEAAVSLDGRPLAPDALDRAKYASFITNFLVNGASKSGYVINLNAPWGTGKTYFVQRWMLDIYQKHPFVYIDAWKQDYSDDPMLSVVASITEQLGSLLPKENQIMNEFGAHASRFLKAAAPAITKGLVKKFSGIDLDVLSDSKNDGEPDAGVFDGSASSDITKALVSDHNEKLKSVAHLKVVISQLVEAVKSLNTEYSYPIFIFVDELDRCRPTYAIEMLEVIKHFFNVENVIFVIATDTEQLQHSVKAVYGLGFDAERYLSRFFNRRFTLNQAKRSVFVREKSDHLPAMKTEDFRGFPSIYRNLDVSMIVSSVADAFNLSLRDTEQLLDKVQGVLANNYKGMNLYALTILFVLYERHNSLFWSILSHYNENLDNELNILDDSILSFKFYFYLCSSGQIEGIVPASEELCRFMEKYTTMEFSELITIFNKYLFLDLDERADLTKELKLNMLDCSDENKESKLSKYRYYSQVNMIRLLVSARDYINWIELAVSFDD</sequence>
<evidence type="ECO:0000313" key="2">
    <source>
        <dbReference type="EMBL" id="MEZ8194524.1"/>
    </source>
</evidence>
<dbReference type="InterPro" id="IPR011646">
    <property type="entry name" value="KAP_P-loop"/>
</dbReference>
<gene>
    <name evidence="2" type="ORF">ACED38_06425</name>
</gene>
<feature type="domain" description="KAP NTPase" evidence="1">
    <location>
        <begin position="28"/>
        <end position="338"/>
    </location>
</feature>
<dbReference type="InterPro" id="IPR027417">
    <property type="entry name" value="P-loop_NTPase"/>
</dbReference>
<dbReference type="Proteomes" id="UP001569153">
    <property type="component" value="Unassembled WGS sequence"/>
</dbReference>
<proteinExistence type="predicted"/>
<protein>
    <submittedName>
        <fullName evidence="2">P-loop NTPase fold protein</fullName>
    </submittedName>
</protein>
<keyword evidence="3" id="KW-1185">Reference proteome</keyword>
<reference evidence="2 3" key="1">
    <citation type="submission" date="2024-06" db="EMBL/GenBank/DDBJ databases">
        <authorList>
            <person name="Steensen K."/>
            <person name="Seneca J."/>
            <person name="Bartlau N."/>
            <person name="Yu A.X."/>
            <person name="Polz M.F."/>
        </authorList>
    </citation>
    <scope>NUCLEOTIDE SEQUENCE [LARGE SCALE GENOMIC DNA]</scope>
    <source>
        <strain evidence="2 3">FF146</strain>
    </source>
</reference>
<accession>A0ABV4M4S9</accession>
<dbReference type="RefSeq" id="WP_371729987.1">
    <property type="nucleotide sequence ID" value="NZ_JBGOOT010000003.1"/>
</dbReference>
<dbReference type="Gene3D" id="3.40.50.300">
    <property type="entry name" value="P-loop containing nucleotide triphosphate hydrolases"/>
    <property type="match status" value="1"/>
</dbReference>
<comment type="caution">
    <text evidence="2">The sequence shown here is derived from an EMBL/GenBank/DDBJ whole genome shotgun (WGS) entry which is preliminary data.</text>
</comment>
<evidence type="ECO:0000259" key="1">
    <source>
        <dbReference type="Pfam" id="PF07693"/>
    </source>
</evidence>
<evidence type="ECO:0000313" key="3">
    <source>
        <dbReference type="Proteomes" id="UP001569153"/>
    </source>
</evidence>
<name>A0ABV4M4S9_9VIBR</name>
<organism evidence="2 3">
    <name type="scientific">Vibrio cortegadensis</name>
    <dbReference type="NCBI Taxonomy" id="1328770"/>
    <lineage>
        <taxon>Bacteria</taxon>
        <taxon>Pseudomonadati</taxon>
        <taxon>Pseudomonadota</taxon>
        <taxon>Gammaproteobacteria</taxon>
        <taxon>Vibrionales</taxon>
        <taxon>Vibrionaceae</taxon>
        <taxon>Vibrio</taxon>
    </lineage>
</organism>